<dbReference type="EMBL" id="BARV01008728">
    <property type="protein sequence ID" value="GAI07431.1"/>
    <property type="molecule type" value="Genomic_DNA"/>
</dbReference>
<dbReference type="InterPro" id="IPR047650">
    <property type="entry name" value="Transpos_IS110"/>
</dbReference>
<dbReference type="Pfam" id="PF01548">
    <property type="entry name" value="DEDD_Tnp_IS110"/>
    <property type="match status" value="1"/>
</dbReference>
<feature type="domain" description="Transposase IS110-like N-terminal" evidence="1">
    <location>
        <begin position="4"/>
        <end position="159"/>
    </location>
</feature>
<evidence type="ECO:0000259" key="1">
    <source>
        <dbReference type="Pfam" id="PF01548"/>
    </source>
</evidence>
<dbReference type="GO" id="GO:0006313">
    <property type="term" value="P:DNA transposition"/>
    <property type="evidence" value="ECO:0007669"/>
    <property type="project" value="InterPro"/>
</dbReference>
<sequence>MYYLGIDISKKSFTVSVLDEEGEAITKVITFPCTGKGFEKLVDKISSLKLKKSEVVIGIEATGNLWENLYSFLEGYKVIILNPYQTRKYHQVLSKKAKTDKVDSLVIAGLLRSKEALASYVPEEEVQVLRELVRLRHHLQKDKKNYLRKAYTLLNLVFPEYTDLVKSPFKKVSSMILKKYPTAVDMARARTDLVKMGEKDPG</sequence>
<dbReference type="PANTHER" id="PTHR33055:SF15">
    <property type="entry name" value="TRANSPOSASE-RELATED"/>
    <property type="match status" value="1"/>
</dbReference>
<dbReference type="PANTHER" id="PTHR33055">
    <property type="entry name" value="TRANSPOSASE FOR INSERTION SEQUENCE ELEMENT IS1111A"/>
    <property type="match status" value="1"/>
</dbReference>
<evidence type="ECO:0000313" key="2">
    <source>
        <dbReference type="EMBL" id="GAI07431.1"/>
    </source>
</evidence>
<organism evidence="2">
    <name type="scientific">marine sediment metagenome</name>
    <dbReference type="NCBI Taxonomy" id="412755"/>
    <lineage>
        <taxon>unclassified sequences</taxon>
        <taxon>metagenomes</taxon>
        <taxon>ecological metagenomes</taxon>
    </lineage>
</organism>
<reference evidence="2" key="1">
    <citation type="journal article" date="2014" name="Front. Microbiol.">
        <title>High frequency of phylogenetically diverse reductive dehalogenase-homologous genes in deep subseafloor sedimentary metagenomes.</title>
        <authorList>
            <person name="Kawai M."/>
            <person name="Futagami T."/>
            <person name="Toyoda A."/>
            <person name="Takaki Y."/>
            <person name="Nishi S."/>
            <person name="Hori S."/>
            <person name="Arai W."/>
            <person name="Tsubouchi T."/>
            <person name="Morono Y."/>
            <person name="Uchiyama I."/>
            <person name="Ito T."/>
            <person name="Fujiyama A."/>
            <person name="Inagaki F."/>
            <person name="Takami H."/>
        </authorList>
    </citation>
    <scope>NUCLEOTIDE SEQUENCE</scope>
    <source>
        <strain evidence="2">Expedition CK06-06</strain>
    </source>
</reference>
<dbReference type="GO" id="GO:0004803">
    <property type="term" value="F:transposase activity"/>
    <property type="evidence" value="ECO:0007669"/>
    <property type="project" value="InterPro"/>
</dbReference>
<accession>X1LNL9</accession>
<dbReference type="InterPro" id="IPR002525">
    <property type="entry name" value="Transp_IS110-like_N"/>
</dbReference>
<dbReference type="AlphaFoldDB" id="X1LNL9"/>
<gene>
    <name evidence="2" type="ORF">S06H3_17463</name>
</gene>
<comment type="caution">
    <text evidence="2">The sequence shown here is derived from an EMBL/GenBank/DDBJ whole genome shotgun (WGS) entry which is preliminary data.</text>
</comment>
<protein>
    <recommendedName>
        <fullName evidence="1">Transposase IS110-like N-terminal domain-containing protein</fullName>
    </recommendedName>
</protein>
<name>X1LNL9_9ZZZZ</name>
<proteinExistence type="predicted"/>
<dbReference type="GO" id="GO:0003677">
    <property type="term" value="F:DNA binding"/>
    <property type="evidence" value="ECO:0007669"/>
    <property type="project" value="InterPro"/>
</dbReference>